<comment type="caution">
    <text evidence="2">The sequence shown here is derived from an EMBL/GenBank/DDBJ whole genome shotgun (WGS) entry which is preliminary data.</text>
</comment>
<dbReference type="InterPro" id="IPR029062">
    <property type="entry name" value="Class_I_gatase-like"/>
</dbReference>
<dbReference type="SUPFAM" id="SSF52317">
    <property type="entry name" value="Class I glutamine amidotransferase-like"/>
    <property type="match status" value="1"/>
</dbReference>
<evidence type="ECO:0000313" key="2">
    <source>
        <dbReference type="EMBL" id="MFB9211320.1"/>
    </source>
</evidence>
<dbReference type="Pfam" id="PF06283">
    <property type="entry name" value="ThuA"/>
    <property type="match status" value="1"/>
</dbReference>
<organism evidence="2 3">
    <name type="scientific">Echinicola jeungdonensis</name>
    <dbReference type="NCBI Taxonomy" id="709343"/>
    <lineage>
        <taxon>Bacteria</taxon>
        <taxon>Pseudomonadati</taxon>
        <taxon>Bacteroidota</taxon>
        <taxon>Cytophagia</taxon>
        <taxon>Cytophagales</taxon>
        <taxon>Cyclobacteriaceae</taxon>
        <taxon>Echinicola</taxon>
    </lineage>
</organism>
<gene>
    <name evidence="2" type="ORF">ACFFUR_05835</name>
</gene>
<dbReference type="EMBL" id="JBHMEW010000047">
    <property type="protein sequence ID" value="MFB9211320.1"/>
    <property type="molecule type" value="Genomic_DNA"/>
</dbReference>
<name>A0ABV5J3F1_9BACT</name>
<dbReference type="PANTHER" id="PTHR40469">
    <property type="entry name" value="SECRETED GLYCOSYL HYDROLASE"/>
    <property type="match status" value="1"/>
</dbReference>
<reference evidence="2 3" key="1">
    <citation type="submission" date="2024-09" db="EMBL/GenBank/DDBJ databases">
        <authorList>
            <person name="Sun Q."/>
            <person name="Mori K."/>
        </authorList>
    </citation>
    <scope>NUCLEOTIDE SEQUENCE [LARGE SCALE GENOMIC DNA]</scope>
    <source>
        <strain evidence="2 3">CECT 7682</strain>
    </source>
</reference>
<dbReference type="PANTHER" id="PTHR40469:SF2">
    <property type="entry name" value="GALACTOSE-BINDING DOMAIN-LIKE SUPERFAMILY PROTEIN"/>
    <property type="match status" value="1"/>
</dbReference>
<evidence type="ECO:0000259" key="1">
    <source>
        <dbReference type="Pfam" id="PF06283"/>
    </source>
</evidence>
<accession>A0ABV5J3F1</accession>
<protein>
    <submittedName>
        <fullName evidence="2">ThuA domain-containing protein</fullName>
    </submittedName>
</protein>
<evidence type="ECO:0000313" key="3">
    <source>
        <dbReference type="Proteomes" id="UP001589654"/>
    </source>
</evidence>
<keyword evidence="3" id="KW-1185">Reference proteome</keyword>
<feature type="domain" description="ThuA-like" evidence="1">
    <location>
        <begin position="23"/>
        <end position="240"/>
    </location>
</feature>
<dbReference type="Gene3D" id="3.40.50.880">
    <property type="match status" value="1"/>
</dbReference>
<dbReference type="Proteomes" id="UP001589654">
    <property type="component" value="Unassembled WGS sequence"/>
</dbReference>
<proteinExistence type="predicted"/>
<sequence>MALLLSFFSLYHLSAKAQDPQFKALIFSKTEGYRHKSIPDGIQALKLLAQKHVFEVYATEDASIFSEEGLDDFDLVILLNTTGDILNEKQQIAFEKFVQSGKGVVGIHSATDTEYEWEWFNKMIGSQFKNHPAQQTAQIKVKNNNHPASYHLPENWLWTDEWYAFKNFNDQVRVLLELNEETYDPGTKDENPMGMGKFHPISWYHHFDGGRIFYTALGHVKSAYEDEIFLKHVYGGIWWAAKGYPMD</sequence>
<dbReference type="RefSeq" id="WP_290248003.1">
    <property type="nucleotide sequence ID" value="NZ_JAUFQT010000001.1"/>
</dbReference>
<dbReference type="InterPro" id="IPR029010">
    <property type="entry name" value="ThuA-like"/>
</dbReference>